<dbReference type="InterPro" id="IPR049326">
    <property type="entry name" value="Rhodopsin_dom_fungi"/>
</dbReference>
<evidence type="ECO:0000313" key="10">
    <source>
        <dbReference type="Proteomes" id="UP000799428"/>
    </source>
</evidence>
<evidence type="ECO:0000256" key="2">
    <source>
        <dbReference type="ARBA" id="ARBA00022692"/>
    </source>
</evidence>
<protein>
    <recommendedName>
        <fullName evidence="8">Rhodopsin domain-containing protein</fullName>
    </recommendedName>
</protein>
<name>A0A6G1KP89_9PLEO</name>
<dbReference type="EMBL" id="MU005764">
    <property type="protein sequence ID" value="KAF2714292.1"/>
    <property type="molecule type" value="Genomic_DNA"/>
</dbReference>
<keyword evidence="10" id="KW-1185">Reference proteome</keyword>
<dbReference type="PANTHER" id="PTHR33048:SF161">
    <property type="entry name" value="INTEGRAL MEMBRANE PROTEIN"/>
    <property type="match status" value="1"/>
</dbReference>
<keyword evidence="4 7" id="KW-0472">Membrane</keyword>
<feature type="compositionally biased region" description="Basic and acidic residues" evidence="6">
    <location>
        <begin position="318"/>
        <end position="332"/>
    </location>
</feature>
<dbReference type="PANTHER" id="PTHR33048">
    <property type="entry name" value="PTH11-LIKE INTEGRAL MEMBRANE PROTEIN (AFU_ORTHOLOGUE AFUA_5G11245)"/>
    <property type="match status" value="1"/>
</dbReference>
<evidence type="ECO:0000256" key="7">
    <source>
        <dbReference type="SAM" id="Phobius"/>
    </source>
</evidence>
<feature type="domain" description="Rhodopsin" evidence="8">
    <location>
        <begin position="34"/>
        <end position="268"/>
    </location>
</feature>
<gene>
    <name evidence="9" type="ORF">K504DRAFT_496225</name>
</gene>
<feature type="transmembrane region" description="Helical" evidence="7">
    <location>
        <begin position="132"/>
        <end position="156"/>
    </location>
</feature>
<evidence type="ECO:0000256" key="3">
    <source>
        <dbReference type="ARBA" id="ARBA00022989"/>
    </source>
</evidence>
<evidence type="ECO:0000256" key="1">
    <source>
        <dbReference type="ARBA" id="ARBA00004141"/>
    </source>
</evidence>
<feature type="transmembrane region" description="Helical" evidence="7">
    <location>
        <begin position="18"/>
        <end position="38"/>
    </location>
</feature>
<evidence type="ECO:0000256" key="5">
    <source>
        <dbReference type="ARBA" id="ARBA00038359"/>
    </source>
</evidence>
<dbReference type="GO" id="GO:0016020">
    <property type="term" value="C:membrane"/>
    <property type="evidence" value="ECO:0007669"/>
    <property type="project" value="UniProtKB-SubCell"/>
</dbReference>
<organism evidence="9 10">
    <name type="scientific">Pleomassaria siparia CBS 279.74</name>
    <dbReference type="NCBI Taxonomy" id="1314801"/>
    <lineage>
        <taxon>Eukaryota</taxon>
        <taxon>Fungi</taxon>
        <taxon>Dikarya</taxon>
        <taxon>Ascomycota</taxon>
        <taxon>Pezizomycotina</taxon>
        <taxon>Dothideomycetes</taxon>
        <taxon>Pleosporomycetidae</taxon>
        <taxon>Pleosporales</taxon>
        <taxon>Pleomassariaceae</taxon>
        <taxon>Pleomassaria</taxon>
    </lineage>
</organism>
<evidence type="ECO:0000259" key="8">
    <source>
        <dbReference type="Pfam" id="PF20684"/>
    </source>
</evidence>
<feature type="region of interest" description="Disordered" evidence="6">
    <location>
        <begin position="278"/>
        <end position="350"/>
    </location>
</feature>
<accession>A0A6G1KP89</accession>
<evidence type="ECO:0000256" key="4">
    <source>
        <dbReference type="ARBA" id="ARBA00023136"/>
    </source>
</evidence>
<dbReference type="Proteomes" id="UP000799428">
    <property type="component" value="Unassembled WGS sequence"/>
</dbReference>
<comment type="similarity">
    <text evidence="5">Belongs to the SAT4 family.</text>
</comment>
<dbReference type="AlphaFoldDB" id="A0A6G1KP89"/>
<sequence>MVSAVVYLPVLDFVRAELIINCVLVALVLTVVGLRVVGRLMGVGLGWDDAFIIFCTPIGVAMLVCQGLFARVGNGYSLVEHPQLAANIPFILQLTFGMQTIYVTLLAAVKASMLCFFLRVFPTPFVRRATQITLAFVGVWWISYFCACVFLCTPVSGQWTGIGKCGAYMPMIQSLIASNAVGDLIIITLPLHSIWTLKMRRAEKIGLTLCFTIGLACVVCAVFRIIYISTVDLTSNITGTMPTTVFLFVLEPNLAILCVSIPMLRTFYTMYKKRTGGSRLQEHSQDRYGKKSGTGQSSGNKSRKVPHGPENISVWEMEDYKDNEEAAQHDVKANAYPDESGSEKDLTVASQPLSKTAIGVQTRWSVTRE</sequence>
<feature type="transmembrane region" description="Helical" evidence="7">
    <location>
        <begin position="246"/>
        <end position="264"/>
    </location>
</feature>
<dbReference type="OrthoDB" id="5329176at2759"/>
<proteinExistence type="inferred from homology"/>
<feature type="compositionally biased region" description="Basic and acidic residues" evidence="6">
    <location>
        <begin position="280"/>
        <end position="289"/>
    </location>
</feature>
<dbReference type="Pfam" id="PF20684">
    <property type="entry name" value="Fung_rhodopsin"/>
    <property type="match status" value="1"/>
</dbReference>
<comment type="subcellular location">
    <subcellularLocation>
        <location evidence="1">Membrane</location>
        <topology evidence="1">Multi-pass membrane protein</topology>
    </subcellularLocation>
</comment>
<keyword evidence="3 7" id="KW-1133">Transmembrane helix</keyword>
<evidence type="ECO:0000256" key="6">
    <source>
        <dbReference type="SAM" id="MobiDB-lite"/>
    </source>
</evidence>
<feature type="transmembrane region" description="Helical" evidence="7">
    <location>
        <begin position="90"/>
        <end position="120"/>
    </location>
</feature>
<reference evidence="9" key="1">
    <citation type="journal article" date="2020" name="Stud. Mycol.">
        <title>101 Dothideomycetes genomes: a test case for predicting lifestyles and emergence of pathogens.</title>
        <authorList>
            <person name="Haridas S."/>
            <person name="Albert R."/>
            <person name="Binder M."/>
            <person name="Bloem J."/>
            <person name="Labutti K."/>
            <person name="Salamov A."/>
            <person name="Andreopoulos B."/>
            <person name="Baker S."/>
            <person name="Barry K."/>
            <person name="Bills G."/>
            <person name="Bluhm B."/>
            <person name="Cannon C."/>
            <person name="Castanera R."/>
            <person name="Culley D."/>
            <person name="Daum C."/>
            <person name="Ezra D."/>
            <person name="Gonzalez J."/>
            <person name="Henrissat B."/>
            <person name="Kuo A."/>
            <person name="Liang C."/>
            <person name="Lipzen A."/>
            <person name="Lutzoni F."/>
            <person name="Magnuson J."/>
            <person name="Mondo S."/>
            <person name="Nolan M."/>
            <person name="Ohm R."/>
            <person name="Pangilinan J."/>
            <person name="Park H.-J."/>
            <person name="Ramirez L."/>
            <person name="Alfaro M."/>
            <person name="Sun H."/>
            <person name="Tritt A."/>
            <person name="Yoshinaga Y."/>
            <person name="Zwiers L.-H."/>
            <person name="Turgeon B."/>
            <person name="Goodwin S."/>
            <person name="Spatafora J."/>
            <person name="Crous P."/>
            <person name="Grigoriev I."/>
        </authorList>
    </citation>
    <scope>NUCLEOTIDE SEQUENCE</scope>
    <source>
        <strain evidence="9">CBS 279.74</strain>
    </source>
</reference>
<evidence type="ECO:0000313" key="9">
    <source>
        <dbReference type="EMBL" id="KAF2714292.1"/>
    </source>
</evidence>
<feature type="transmembrane region" description="Helical" evidence="7">
    <location>
        <begin position="207"/>
        <end position="226"/>
    </location>
</feature>
<keyword evidence="2 7" id="KW-0812">Transmembrane</keyword>
<feature type="transmembrane region" description="Helical" evidence="7">
    <location>
        <begin position="176"/>
        <end position="195"/>
    </location>
</feature>
<feature type="transmembrane region" description="Helical" evidence="7">
    <location>
        <begin position="50"/>
        <end position="70"/>
    </location>
</feature>
<dbReference type="InterPro" id="IPR052337">
    <property type="entry name" value="SAT4-like"/>
</dbReference>